<keyword evidence="3" id="KW-1185">Reference proteome</keyword>
<name>A0A1M5VY27_9RHOB</name>
<dbReference type="AlphaFoldDB" id="A0A1M5VY27"/>
<proteinExistence type="predicted"/>
<dbReference type="EMBL" id="FQWM01000009">
    <property type="protein sequence ID" value="SHH79833.1"/>
    <property type="molecule type" value="Genomic_DNA"/>
</dbReference>
<dbReference type="RefSeq" id="WP_072794130.1">
    <property type="nucleotide sequence ID" value="NZ_FQWM01000009.1"/>
</dbReference>
<keyword evidence="2" id="KW-0969">Cilium</keyword>
<keyword evidence="2" id="KW-0966">Cell projection</keyword>
<keyword evidence="1" id="KW-0732">Signal</keyword>
<accession>A0A1M5VY27</accession>
<dbReference type="SUPFAM" id="SSF158791">
    <property type="entry name" value="MgtE N-terminal domain-like"/>
    <property type="match status" value="1"/>
</dbReference>
<dbReference type="STRING" id="870908.SAMN04488044_3303"/>
<evidence type="ECO:0000256" key="1">
    <source>
        <dbReference type="SAM" id="SignalP"/>
    </source>
</evidence>
<gene>
    <name evidence="2" type="ORF">SAMN04488044_3303</name>
</gene>
<feature type="signal peptide" evidence="1">
    <location>
        <begin position="1"/>
        <end position="22"/>
    </location>
</feature>
<keyword evidence="2" id="KW-0282">Flagellum</keyword>
<evidence type="ECO:0000313" key="2">
    <source>
        <dbReference type="EMBL" id="SHH79833.1"/>
    </source>
</evidence>
<feature type="chain" id="PRO_5012454838" evidence="1">
    <location>
        <begin position="23"/>
        <end position="220"/>
    </location>
</feature>
<dbReference type="Proteomes" id="UP000184211">
    <property type="component" value="Unassembled WGS sequence"/>
</dbReference>
<reference evidence="3" key="1">
    <citation type="submission" date="2016-11" db="EMBL/GenBank/DDBJ databases">
        <authorList>
            <person name="Varghese N."/>
            <person name="Submissions S."/>
        </authorList>
    </citation>
    <scope>NUCLEOTIDE SEQUENCE [LARGE SCALE GENOMIC DNA]</scope>
    <source>
        <strain evidence="3">DSM 28223</strain>
    </source>
</reference>
<dbReference type="OrthoDB" id="9791432at2"/>
<sequence length="220" mass="23486">MAKFLVGKLLIGGLVATAFAKAAVSFPDLTSGADLPPPTAPIVLAAGEEAAPEETGPVPAEAPPPVVVGLGDEIGLCETPEEVLRNLAKERRLMDEQRAALDLREAEVALAKEKLGIEKAALTELKTSIEDLLARVEAQQTDDLERLISFYKNMKPAEAAGIMDEMDIEVTIMVLGTMNPRTAAPIMAKMTPVRARAVSKIILERSQLPGDQDLVGIRLN</sequence>
<evidence type="ECO:0000313" key="3">
    <source>
        <dbReference type="Proteomes" id="UP000184211"/>
    </source>
</evidence>
<organism evidence="2 3">
    <name type="scientific">Cognatishimia maritima</name>
    <dbReference type="NCBI Taxonomy" id="870908"/>
    <lineage>
        <taxon>Bacteria</taxon>
        <taxon>Pseudomonadati</taxon>
        <taxon>Pseudomonadota</taxon>
        <taxon>Alphaproteobacteria</taxon>
        <taxon>Rhodobacterales</taxon>
        <taxon>Paracoccaceae</taxon>
        <taxon>Cognatishimia</taxon>
    </lineage>
</organism>
<protein>
    <submittedName>
        <fullName evidence="2">Flagellar motility protein MotE, a chaperone for MotC folding</fullName>
    </submittedName>
</protein>